<accession>A0ABR0QU34</accession>
<feature type="region of interest" description="Disordered" evidence="1">
    <location>
        <begin position="1"/>
        <end position="25"/>
    </location>
</feature>
<dbReference type="Proteomes" id="UP001358586">
    <property type="component" value="Chromosome 2"/>
</dbReference>
<sequence length="99" mass="11263">MHNQELERDEARTGSVHIESDDDGMDTIQTTAAALQSETPMTAQECAVHQLIDEITKSDTDDDEEEVPINQLKRKRFKMPIGKTIQGDSDDLDRSQRYK</sequence>
<reference evidence="2 3" key="1">
    <citation type="submission" date="2023-03" db="EMBL/GenBank/DDBJ databases">
        <title>WGS of Gossypium arboreum.</title>
        <authorList>
            <person name="Yu D."/>
        </authorList>
    </citation>
    <scope>NUCLEOTIDE SEQUENCE [LARGE SCALE GENOMIC DNA]</scope>
    <source>
        <tissue evidence="2">Leaf</tissue>
    </source>
</reference>
<comment type="caution">
    <text evidence="2">The sequence shown here is derived from an EMBL/GenBank/DDBJ whole genome shotgun (WGS) entry which is preliminary data.</text>
</comment>
<organism evidence="2 3">
    <name type="scientific">Gossypium arboreum</name>
    <name type="common">Tree cotton</name>
    <name type="synonym">Gossypium nanking</name>
    <dbReference type="NCBI Taxonomy" id="29729"/>
    <lineage>
        <taxon>Eukaryota</taxon>
        <taxon>Viridiplantae</taxon>
        <taxon>Streptophyta</taxon>
        <taxon>Embryophyta</taxon>
        <taxon>Tracheophyta</taxon>
        <taxon>Spermatophyta</taxon>
        <taxon>Magnoliopsida</taxon>
        <taxon>eudicotyledons</taxon>
        <taxon>Gunneridae</taxon>
        <taxon>Pentapetalae</taxon>
        <taxon>rosids</taxon>
        <taxon>malvids</taxon>
        <taxon>Malvales</taxon>
        <taxon>Malvaceae</taxon>
        <taxon>Malvoideae</taxon>
        <taxon>Gossypium</taxon>
    </lineage>
</organism>
<proteinExistence type="predicted"/>
<evidence type="ECO:0000313" key="3">
    <source>
        <dbReference type="Proteomes" id="UP001358586"/>
    </source>
</evidence>
<protein>
    <submittedName>
        <fullName evidence="2">Uncharacterized protein</fullName>
    </submittedName>
</protein>
<gene>
    <name evidence="2" type="ORF">PVK06_004742</name>
</gene>
<evidence type="ECO:0000313" key="2">
    <source>
        <dbReference type="EMBL" id="KAK5842392.1"/>
    </source>
</evidence>
<keyword evidence="3" id="KW-1185">Reference proteome</keyword>
<evidence type="ECO:0000256" key="1">
    <source>
        <dbReference type="SAM" id="MobiDB-lite"/>
    </source>
</evidence>
<dbReference type="EMBL" id="JARKNE010000002">
    <property type="protein sequence ID" value="KAK5842392.1"/>
    <property type="molecule type" value="Genomic_DNA"/>
</dbReference>
<feature type="compositionally biased region" description="Basic and acidic residues" evidence="1">
    <location>
        <begin position="1"/>
        <end position="12"/>
    </location>
</feature>
<name>A0ABR0QU34_GOSAR</name>
<feature type="region of interest" description="Disordered" evidence="1">
    <location>
        <begin position="80"/>
        <end position="99"/>
    </location>
</feature>